<evidence type="ECO:0008006" key="5">
    <source>
        <dbReference type="Google" id="ProtNLM"/>
    </source>
</evidence>
<gene>
    <name evidence="3" type="primary">106664103</name>
</gene>
<comment type="similarity">
    <text evidence="1">Belongs to the round spermatid basic protein 1 family.</text>
</comment>
<dbReference type="AlphaFoldDB" id="A0A8I6RHA4"/>
<dbReference type="OrthoDB" id="6020087at2759"/>
<feature type="compositionally biased region" description="Basic and acidic residues" evidence="2">
    <location>
        <begin position="741"/>
        <end position="756"/>
    </location>
</feature>
<dbReference type="InterPro" id="IPR026306">
    <property type="entry name" value="RSBN1/Dpy-2/CEP530"/>
</dbReference>
<reference evidence="3" key="1">
    <citation type="submission" date="2022-01" db="UniProtKB">
        <authorList>
            <consortium name="EnsemblMetazoa"/>
        </authorList>
    </citation>
    <scope>IDENTIFICATION</scope>
</reference>
<evidence type="ECO:0000313" key="3">
    <source>
        <dbReference type="EnsemblMetazoa" id="XP_014245006.1"/>
    </source>
</evidence>
<organism evidence="3 4">
    <name type="scientific">Cimex lectularius</name>
    <name type="common">Bed bug</name>
    <name type="synonym">Acanthia lectularia</name>
    <dbReference type="NCBI Taxonomy" id="79782"/>
    <lineage>
        <taxon>Eukaryota</taxon>
        <taxon>Metazoa</taxon>
        <taxon>Ecdysozoa</taxon>
        <taxon>Arthropoda</taxon>
        <taxon>Hexapoda</taxon>
        <taxon>Insecta</taxon>
        <taxon>Pterygota</taxon>
        <taxon>Neoptera</taxon>
        <taxon>Paraneoptera</taxon>
        <taxon>Hemiptera</taxon>
        <taxon>Heteroptera</taxon>
        <taxon>Panheteroptera</taxon>
        <taxon>Cimicomorpha</taxon>
        <taxon>Cimicidae</taxon>
        <taxon>Cimex</taxon>
    </lineage>
</organism>
<dbReference type="Proteomes" id="UP000494040">
    <property type="component" value="Unassembled WGS sequence"/>
</dbReference>
<feature type="region of interest" description="Disordered" evidence="2">
    <location>
        <begin position="1"/>
        <end position="42"/>
    </location>
</feature>
<accession>A0A8I6RHA4</accession>
<feature type="compositionally biased region" description="Basic and acidic residues" evidence="2">
    <location>
        <begin position="29"/>
        <end position="42"/>
    </location>
</feature>
<feature type="compositionally biased region" description="Low complexity" evidence="2">
    <location>
        <begin position="729"/>
        <end position="740"/>
    </location>
</feature>
<dbReference type="PANTHER" id="PTHR13354:SF11">
    <property type="entry name" value="LYSINE-SPECIFIC DEMETHYLASE 9"/>
    <property type="match status" value="1"/>
</dbReference>
<feature type="compositionally biased region" description="Basic and acidic residues" evidence="2">
    <location>
        <begin position="771"/>
        <end position="821"/>
    </location>
</feature>
<dbReference type="PANTHER" id="PTHR13354">
    <property type="entry name" value="ROUND SPERMATID BASIC PROTEIN 1"/>
    <property type="match status" value="1"/>
</dbReference>
<keyword evidence="4" id="KW-1185">Reference proteome</keyword>
<feature type="compositionally biased region" description="Basic and acidic residues" evidence="2">
    <location>
        <begin position="256"/>
        <end position="266"/>
    </location>
</feature>
<feature type="compositionally biased region" description="Basic and acidic residues" evidence="2">
    <location>
        <begin position="846"/>
        <end position="866"/>
    </location>
</feature>
<dbReference type="GO" id="GO:0005634">
    <property type="term" value="C:nucleus"/>
    <property type="evidence" value="ECO:0007669"/>
    <property type="project" value="InterPro"/>
</dbReference>
<evidence type="ECO:0000313" key="4">
    <source>
        <dbReference type="Proteomes" id="UP000494040"/>
    </source>
</evidence>
<feature type="region of interest" description="Disordered" evidence="2">
    <location>
        <begin position="248"/>
        <end position="275"/>
    </location>
</feature>
<feature type="region of interest" description="Disordered" evidence="2">
    <location>
        <begin position="719"/>
        <end position="866"/>
    </location>
</feature>
<protein>
    <recommendedName>
        <fullName evidence="5">Round spermatid basic protein 1-like protein</fullName>
    </recommendedName>
</protein>
<evidence type="ECO:0000256" key="1">
    <source>
        <dbReference type="ARBA" id="ARBA00010560"/>
    </source>
</evidence>
<dbReference type="KEGG" id="clec:106664103"/>
<proteinExistence type="inferred from homology"/>
<evidence type="ECO:0000256" key="2">
    <source>
        <dbReference type="SAM" id="MobiDB-lite"/>
    </source>
</evidence>
<sequence>MASETLEVDVSNGDDPRKSASASATAIKVKREDTPNKTDDKINISRLNFPGFLVDENDRSQSRGCLPIGEECEECDGGAEQIRESRKCQCRPRLESKPSVEDDNDSTAPEYVKEKDFEQIFQITKKNKDRDKVEAVTNNEHKTVVVPMSIKTEVSESYFVPNSSLEYHGSSTIPTIQSNNADSSTNITNHTESCNRNSLLTIRTDSKRRSSVDFSNDNRVKLIKTEHFKQENIKTEVKFSAELAQCDSSKSSKSHSTSDHKDSERSKSKHSRDKHSERKYTCSKCYYRQRLKKASIGVQCRRDKSLGKYITSDSLFKLMNHISKEVTLFQPMLDSLKYGRLIRIETHPNGGASVVHLYQEELNSLSSSEIKELAKEFFKVVFGEDENGSAHNVMGIVHNAASYLPDLLDYMADNYPNLTVKNGILGRSSDIETTTMIQYRDQVYKNYAYGTVRHGPLHQISLVGTVTEEVGGYFPDLLSKLEENIFLKMTMPWGPLSVAQMATPEESNDGPILWIRPGEQLVPTADFKSPFKRRRTGINELRNLQYLPRSSEAREYMFEDRTRAHADHVGHGLDRMTTAAVGILKAVKGGEKSSCARITKDVVAFHAADFNELVEKLQLDLHEPPISQCVQWIEDAKLNQLRRDGIRYARISLCDDDIYFLPRNIIHQFRTVSAVTSIAWHVRLEQYYPKVENQQQTNLKHSRIAADVNSNVYREKKCSTNAEKSKCATSSSSNRHSTSLSHRESSHYHNNSENRKSKSHTSAGSHHSKKTKADVGESDRERKSRSKGRESASLKKHEARAEKGKEHSQKDSKKEVSRKYSSDSNKSHTAAKHSYHKIGASNVYTKSEHHKSSGTTHKDIQSKGQVEKLDDLVTSTETIVTTQTFLTTLPSHTHSNEVSSMNN</sequence>
<name>A0A8I6RHA4_CIMLE</name>
<dbReference type="EnsemblMetazoa" id="XM_014389520.2">
    <property type="protein sequence ID" value="XP_014245006.1"/>
    <property type="gene ID" value="LOC106664103"/>
</dbReference>